<dbReference type="CDD" id="cd00737">
    <property type="entry name" value="lyz_endolysin_autolysin"/>
    <property type="match status" value="1"/>
</dbReference>
<keyword evidence="5" id="KW-1035">Host cytoplasm</keyword>
<comment type="catalytic activity">
    <reaction evidence="1 7">
        <text>Hydrolysis of (1-&gt;4)-beta-linkages between N-acetylmuramic acid and N-acetyl-D-glucosamine residues in a peptidoglycan and between N-acetyl-D-glucosamine residues in chitodextrins.</text>
        <dbReference type="EC" id="3.2.1.17"/>
    </reaction>
</comment>
<dbReference type="Gene3D" id="1.10.530.40">
    <property type="match status" value="1"/>
</dbReference>
<keyword evidence="6 7" id="KW-0326">Glycosidase</keyword>
<dbReference type="EMBL" id="JBHTND010000010">
    <property type="protein sequence ID" value="MFD1301801.1"/>
    <property type="molecule type" value="Genomic_DNA"/>
</dbReference>
<dbReference type="PANTHER" id="PTHR38107:SF3">
    <property type="entry name" value="LYSOZYME RRRD-RELATED"/>
    <property type="match status" value="1"/>
</dbReference>
<keyword evidence="10" id="KW-1185">Reference proteome</keyword>
<dbReference type="RefSeq" id="WP_238206666.1">
    <property type="nucleotide sequence ID" value="NZ_JBHTND010000010.1"/>
</dbReference>
<keyword evidence="4 7" id="KW-0378">Hydrolase</keyword>
<dbReference type="HAMAP" id="MF_04110">
    <property type="entry name" value="ENDOLYSIN_T4"/>
    <property type="match status" value="1"/>
</dbReference>
<dbReference type="GO" id="GO:0016787">
    <property type="term" value="F:hydrolase activity"/>
    <property type="evidence" value="ECO:0007669"/>
    <property type="project" value="UniProtKB-KW"/>
</dbReference>
<evidence type="ECO:0000256" key="4">
    <source>
        <dbReference type="ARBA" id="ARBA00022801"/>
    </source>
</evidence>
<comment type="similarity">
    <text evidence="7">Belongs to the glycosyl hydrolase 24 family.</text>
</comment>
<dbReference type="Pfam" id="PF00959">
    <property type="entry name" value="Phage_lysozyme"/>
    <property type="match status" value="1"/>
</dbReference>
<evidence type="ECO:0000256" key="1">
    <source>
        <dbReference type="ARBA" id="ARBA00000632"/>
    </source>
</evidence>
<evidence type="ECO:0000256" key="2">
    <source>
        <dbReference type="ARBA" id="ARBA00022529"/>
    </source>
</evidence>
<feature type="region of interest" description="Disordered" evidence="8">
    <location>
        <begin position="145"/>
        <end position="220"/>
    </location>
</feature>
<comment type="caution">
    <text evidence="9">The sequence shown here is derived from an EMBL/GenBank/DDBJ whole genome shotgun (WGS) entry which is preliminary data.</text>
</comment>
<feature type="compositionally biased region" description="Polar residues" evidence="8">
    <location>
        <begin position="169"/>
        <end position="178"/>
    </location>
</feature>
<accession>A0ABW3WYP3</accession>
<sequence>MDLSAIGSAVLVAREGRRLDAYRDSVGIWTIGVGHTSAAGPPVVTPGLRLTAQECDAVFARDVGRFVRSVGEVVPAGLPDHAFDALVSLCFNIGEGAFRRSTVVRRLKAGDRAGAAKAILLWNRPAALIPRRRAEYDQFRTPYGEALPRARSTDPAPVSRPAAAPPSGQIETQVSQPGSVPGPAVASDRRPLPRTSSTPRTPSTRPAPSRRNAASPPAGAWARLKASFRRLLGLAA</sequence>
<dbReference type="SUPFAM" id="SSF53955">
    <property type="entry name" value="Lysozyme-like"/>
    <property type="match status" value="1"/>
</dbReference>
<dbReference type="InterPro" id="IPR051018">
    <property type="entry name" value="Bacteriophage_GH24"/>
</dbReference>
<feature type="compositionally biased region" description="Low complexity" evidence="8">
    <location>
        <begin position="155"/>
        <end position="167"/>
    </location>
</feature>
<reference evidence="10" key="1">
    <citation type="journal article" date="2019" name="Int. J. Syst. Evol. Microbiol.">
        <title>The Global Catalogue of Microorganisms (GCM) 10K type strain sequencing project: providing services to taxonomists for standard genome sequencing and annotation.</title>
        <authorList>
            <consortium name="The Broad Institute Genomics Platform"/>
            <consortium name="The Broad Institute Genome Sequencing Center for Infectious Disease"/>
            <person name="Wu L."/>
            <person name="Ma J."/>
        </authorList>
    </citation>
    <scope>NUCLEOTIDE SEQUENCE [LARGE SCALE GENOMIC DNA]</scope>
    <source>
        <strain evidence="10">CCUG 56108</strain>
    </source>
</reference>
<proteinExistence type="inferred from homology"/>
<evidence type="ECO:0000256" key="8">
    <source>
        <dbReference type="SAM" id="MobiDB-lite"/>
    </source>
</evidence>
<evidence type="ECO:0000313" key="10">
    <source>
        <dbReference type="Proteomes" id="UP001597176"/>
    </source>
</evidence>
<name>A0ABW3WYP3_9HYPH</name>
<dbReference type="InterPro" id="IPR033907">
    <property type="entry name" value="Endolysin_autolysin"/>
</dbReference>
<feature type="compositionally biased region" description="Low complexity" evidence="8">
    <location>
        <begin position="193"/>
        <end position="218"/>
    </location>
</feature>
<evidence type="ECO:0000313" key="9">
    <source>
        <dbReference type="EMBL" id="MFD1301801.1"/>
    </source>
</evidence>
<evidence type="ECO:0000256" key="7">
    <source>
        <dbReference type="RuleBase" id="RU003788"/>
    </source>
</evidence>
<keyword evidence="2 7" id="KW-0929">Antimicrobial</keyword>
<dbReference type="InterPro" id="IPR034690">
    <property type="entry name" value="Endolysin_T4_type"/>
</dbReference>
<evidence type="ECO:0000256" key="3">
    <source>
        <dbReference type="ARBA" id="ARBA00022638"/>
    </source>
</evidence>
<dbReference type="Proteomes" id="UP001597176">
    <property type="component" value="Unassembled WGS sequence"/>
</dbReference>
<keyword evidence="3 7" id="KW-0081">Bacteriolytic enzyme</keyword>
<evidence type="ECO:0000256" key="6">
    <source>
        <dbReference type="ARBA" id="ARBA00023295"/>
    </source>
</evidence>
<dbReference type="InterPro" id="IPR002196">
    <property type="entry name" value="Glyco_hydro_24"/>
</dbReference>
<dbReference type="InterPro" id="IPR023347">
    <property type="entry name" value="Lysozyme_dom_sf"/>
</dbReference>
<organism evidence="9 10">
    <name type="scientific">Methylobacterium marchantiae</name>
    <dbReference type="NCBI Taxonomy" id="600331"/>
    <lineage>
        <taxon>Bacteria</taxon>
        <taxon>Pseudomonadati</taxon>
        <taxon>Pseudomonadota</taxon>
        <taxon>Alphaproteobacteria</taxon>
        <taxon>Hyphomicrobiales</taxon>
        <taxon>Methylobacteriaceae</taxon>
        <taxon>Methylobacterium</taxon>
    </lineage>
</organism>
<protein>
    <recommendedName>
        <fullName evidence="7">Lysozyme</fullName>
        <ecNumber evidence="7">3.2.1.17</ecNumber>
    </recommendedName>
</protein>
<evidence type="ECO:0000256" key="5">
    <source>
        <dbReference type="ARBA" id="ARBA00023200"/>
    </source>
</evidence>
<dbReference type="PANTHER" id="PTHR38107">
    <property type="match status" value="1"/>
</dbReference>
<dbReference type="InterPro" id="IPR023346">
    <property type="entry name" value="Lysozyme-like_dom_sf"/>
</dbReference>
<dbReference type="EC" id="3.2.1.17" evidence="7"/>
<gene>
    <name evidence="9" type="ORF">ACFQ4G_09420</name>
</gene>